<dbReference type="PANTHER" id="PTHR43603:SF1">
    <property type="entry name" value="ZINC-REGULATED GTPASE METALLOPROTEIN ACTIVATOR 1"/>
    <property type="match status" value="1"/>
</dbReference>
<comment type="similarity">
    <text evidence="4">Belongs to the SIMIBI class G3E GTPase family. ZNG1 subfamily.</text>
</comment>
<proteinExistence type="inferred from homology"/>
<comment type="function">
    <text evidence="5">Zinc chaperone that directly transfers zinc cofactor to target proteins, thereby activating them. Zinc is transferred from the CXCC motif in the GTPase domain to the zinc binding site in target proteins in a process requiring GTP hydrolysis.</text>
</comment>
<evidence type="ECO:0000256" key="4">
    <source>
        <dbReference type="ARBA" id="ARBA00034320"/>
    </source>
</evidence>
<reference evidence="9" key="1">
    <citation type="journal article" date="2019" name="Int. J. Syst. Evol. Microbiol.">
        <title>The Global Catalogue of Microorganisms (GCM) 10K type strain sequencing project: providing services to taxonomists for standard genome sequencing and annotation.</title>
        <authorList>
            <consortium name="The Broad Institute Genomics Platform"/>
            <consortium name="The Broad Institute Genome Sequencing Center for Infectious Disease"/>
            <person name="Wu L."/>
            <person name="Ma J."/>
        </authorList>
    </citation>
    <scope>NUCLEOTIDE SEQUENCE [LARGE SCALE GENOMIC DNA]</scope>
    <source>
        <strain evidence="9">JCM 17214</strain>
    </source>
</reference>
<dbReference type="RefSeq" id="WP_345115477.1">
    <property type="nucleotide sequence ID" value="NZ_BAABDH010000095.1"/>
</dbReference>
<dbReference type="SMART" id="SM00833">
    <property type="entry name" value="CobW_C"/>
    <property type="match status" value="1"/>
</dbReference>
<keyword evidence="2" id="KW-0378">Hydrolase</keyword>
<dbReference type="SUPFAM" id="SSF52540">
    <property type="entry name" value="P-loop containing nucleoside triphosphate hydrolases"/>
    <property type="match status" value="1"/>
</dbReference>
<evidence type="ECO:0000313" key="8">
    <source>
        <dbReference type="EMBL" id="GAA3945405.1"/>
    </source>
</evidence>
<name>A0ABP7NFL5_9BACT</name>
<accession>A0ABP7NFL5</accession>
<gene>
    <name evidence="8" type="primary">zigA</name>
    <name evidence="8" type="ORF">GCM10022406_29340</name>
</gene>
<evidence type="ECO:0000256" key="1">
    <source>
        <dbReference type="ARBA" id="ARBA00022741"/>
    </source>
</evidence>
<dbReference type="InterPro" id="IPR011629">
    <property type="entry name" value="CobW-like_C"/>
</dbReference>
<dbReference type="InterPro" id="IPR036627">
    <property type="entry name" value="CobW-likC_sf"/>
</dbReference>
<feature type="domain" description="CobW C-terminal" evidence="7">
    <location>
        <begin position="252"/>
        <end position="369"/>
    </location>
</feature>
<keyword evidence="9" id="KW-1185">Reference proteome</keyword>
<evidence type="ECO:0000259" key="7">
    <source>
        <dbReference type="SMART" id="SM00833"/>
    </source>
</evidence>
<evidence type="ECO:0000256" key="5">
    <source>
        <dbReference type="ARBA" id="ARBA00045658"/>
    </source>
</evidence>
<dbReference type="InterPro" id="IPR051927">
    <property type="entry name" value="Zn_Chap_cDPG_Synth"/>
</dbReference>
<comment type="catalytic activity">
    <reaction evidence="6">
        <text>GTP + H2O = GDP + phosphate + H(+)</text>
        <dbReference type="Rhea" id="RHEA:19669"/>
        <dbReference type="ChEBI" id="CHEBI:15377"/>
        <dbReference type="ChEBI" id="CHEBI:15378"/>
        <dbReference type="ChEBI" id="CHEBI:37565"/>
        <dbReference type="ChEBI" id="CHEBI:43474"/>
        <dbReference type="ChEBI" id="CHEBI:58189"/>
    </reaction>
    <physiologicalReaction direction="left-to-right" evidence="6">
        <dbReference type="Rhea" id="RHEA:19670"/>
    </physiologicalReaction>
</comment>
<dbReference type="InterPro" id="IPR027417">
    <property type="entry name" value="P-loop_NTPase"/>
</dbReference>
<evidence type="ECO:0000256" key="2">
    <source>
        <dbReference type="ARBA" id="ARBA00022801"/>
    </source>
</evidence>
<dbReference type="Pfam" id="PF07683">
    <property type="entry name" value="CobW_C"/>
    <property type="match status" value="1"/>
</dbReference>
<dbReference type="Pfam" id="PF02492">
    <property type="entry name" value="cobW"/>
    <property type="match status" value="1"/>
</dbReference>
<dbReference type="Gene3D" id="3.30.1220.10">
    <property type="entry name" value="CobW-like, C-terminal domain"/>
    <property type="match status" value="1"/>
</dbReference>
<dbReference type="PANTHER" id="PTHR43603">
    <property type="entry name" value="COBW DOMAIN-CONTAINING PROTEIN DDB_G0274527"/>
    <property type="match status" value="1"/>
</dbReference>
<evidence type="ECO:0000256" key="6">
    <source>
        <dbReference type="ARBA" id="ARBA00049117"/>
    </source>
</evidence>
<evidence type="ECO:0000256" key="3">
    <source>
        <dbReference type="ARBA" id="ARBA00023186"/>
    </source>
</evidence>
<evidence type="ECO:0000313" key="9">
    <source>
        <dbReference type="Proteomes" id="UP001499909"/>
    </source>
</evidence>
<protein>
    <submittedName>
        <fullName evidence="8">Zinc metallochaperone GTPase ZigA</fullName>
    </submittedName>
</protein>
<dbReference type="Gene3D" id="3.40.50.300">
    <property type="entry name" value="P-loop containing nucleotide triphosphate hydrolases"/>
    <property type="match status" value="1"/>
</dbReference>
<comment type="caution">
    <text evidence="8">The sequence shown here is derived from an EMBL/GenBank/DDBJ whole genome shotgun (WGS) entry which is preliminary data.</text>
</comment>
<dbReference type="CDD" id="cd03112">
    <property type="entry name" value="CobW-like"/>
    <property type="match status" value="1"/>
</dbReference>
<keyword evidence="3" id="KW-0143">Chaperone</keyword>
<sequence length="391" mass="42984">MPINAIPSPAPRRLSVTVLNGFSGAGKTTLLNHLLHERKELNVAVIVSDQRPAAATEAAGTLSRTEEKVVRLATAAGSHELRADLLLEAGRLAREPGFDYLLVENPGLAALKPVVRTFALGHPAYGLDLPQRTRLDALVTVVDAARFLPDFRAPADLPAAVDVGFPAGSPPLRARAEVLVEQVEQANVLVLNKTDQVSPEALRPLRALLHHLNPGARLVEASFGRVDPAELLDTGLFGPAAAETVPPPAHGISSTRFRDERPFHPERLWAFVRGQWPAGLLRSQGLFWLASRPDEVLRWDQAGPSWQTGPVGSWWAAVPDRDCNPAFRRDELALLARWHPQFQDRVNTLRFVGQDLDNTQLRADLESCLCTPLEIGRWRRGSLFPDPWPRP</sequence>
<keyword evidence="1" id="KW-0547">Nucleotide-binding</keyword>
<organism evidence="8 9">
    <name type="scientific">Hymenobacter algoricola</name>
    <dbReference type="NCBI Taxonomy" id="486267"/>
    <lineage>
        <taxon>Bacteria</taxon>
        <taxon>Pseudomonadati</taxon>
        <taxon>Bacteroidota</taxon>
        <taxon>Cytophagia</taxon>
        <taxon>Cytophagales</taxon>
        <taxon>Hymenobacteraceae</taxon>
        <taxon>Hymenobacter</taxon>
    </lineage>
</organism>
<dbReference type="EMBL" id="BAABDH010000095">
    <property type="protein sequence ID" value="GAA3945405.1"/>
    <property type="molecule type" value="Genomic_DNA"/>
</dbReference>
<dbReference type="Proteomes" id="UP001499909">
    <property type="component" value="Unassembled WGS sequence"/>
</dbReference>
<dbReference type="InterPro" id="IPR003495">
    <property type="entry name" value="CobW/HypB/UreG_nucleotide-bd"/>
</dbReference>